<dbReference type="Pfam" id="PF02620">
    <property type="entry name" value="YceD"/>
    <property type="match status" value="1"/>
</dbReference>
<evidence type="ECO:0000313" key="2">
    <source>
        <dbReference type="Proteomes" id="UP001315967"/>
    </source>
</evidence>
<proteinExistence type="predicted"/>
<dbReference type="Proteomes" id="UP001315967">
    <property type="component" value="Chromosome"/>
</dbReference>
<organism evidence="1 2">
    <name type="scientific">Fundicoccus culcitae</name>
    <dbReference type="NCBI Taxonomy" id="2969821"/>
    <lineage>
        <taxon>Bacteria</taxon>
        <taxon>Bacillati</taxon>
        <taxon>Bacillota</taxon>
        <taxon>Bacilli</taxon>
        <taxon>Lactobacillales</taxon>
        <taxon>Aerococcaceae</taxon>
        <taxon>Fundicoccus</taxon>
    </lineage>
</organism>
<dbReference type="EMBL" id="CP102453">
    <property type="protein sequence ID" value="UUX34203.1"/>
    <property type="molecule type" value="Genomic_DNA"/>
</dbReference>
<reference evidence="1 2" key="1">
    <citation type="submission" date="2022-08" db="EMBL/GenBank/DDBJ databases">
        <title>Aerococcaceae sp. nov isolated from spoiled eye mask.</title>
        <authorList>
            <person name="Zhou G."/>
            <person name="Xie X.-B."/>
            <person name="Shi Q.-S."/>
            <person name="Wang Y.-S."/>
            <person name="Wen X."/>
            <person name="Peng H."/>
            <person name="Yang X.-J."/>
            <person name="Tao H.-B."/>
            <person name="Huang X.-M."/>
        </authorList>
    </citation>
    <scope>NUCLEOTIDE SEQUENCE [LARGE SCALE GENOMIC DNA]</scope>
    <source>
        <strain evidence="2">DM20194951</strain>
    </source>
</reference>
<sequence>MKWTIRRIKESPDGVLTFDELIHVAEAIQMRNKSVVNLEPVQVSGYLSAIDNEIILHCQAKVNITLPSTRSLKPVLLQLTIPIKERYVYPNFDTNLQDYEETTIVLEHDYIDLESAVIDAILLNLPMRVLAEDEGNHDLPKGNDWMVLTEEDYKRQQKEASDQKIDERFAGLQSLFNELKEEE</sequence>
<dbReference type="InterPro" id="IPR003772">
    <property type="entry name" value="YceD"/>
</dbReference>
<accession>A0ABY5P6Z4</accession>
<gene>
    <name evidence="1" type="ORF">NRE15_00605</name>
</gene>
<protein>
    <submittedName>
        <fullName evidence="1">YceD family protein</fullName>
    </submittedName>
</protein>
<name>A0ABY5P6Z4_9LACT</name>
<dbReference type="RefSeq" id="WP_313793706.1">
    <property type="nucleotide sequence ID" value="NZ_CP102453.1"/>
</dbReference>
<keyword evidence="2" id="KW-1185">Reference proteome</keyword>
<evidence type="ECO:0000313" key="1">
    <source>
        <dbReference type="EMBL" id="UUX34203.1"/>
    </source>
</evidence>